<proteinExistence type="inferred from homology"/>
<reference evidence="6" key="1">
    <citation type="submission" date="2020-10" db="EMBL/GenBank/DDBJ databases">
        <authorList>
            <person name="Szabo G."/>
        </authorList>
    </citation>
    <scope>NUCLEOTIDE SEQUENCE</scope>
    <source>
        <strain evidence="6">PROFFT</strain>
    </source>
</reference>
<dbReference type="SUPFAM" id="SSF51261">
    <property type="entry name" value="Duplicated hybrid motif"/>
    <property type="match status" value="1"/>
</dbReference>
<accession>A0A8E4F1Q6</accession>
<dbReference type="PROSITE" id="PS51782">
    <property type="entry name" value="LYSM"/>
    <property type="match status" value="1"/>
</dbReference>
<organism evidence="6 7">
    <name type="scientific">Candidatus Profftia tarda</name>
    <dbReference type="NCBI Taxonomy" id="1177216"/>
    <lineage>
        <taxon>Bacteria</taxon>
        <taxon>Pseudomonadati</taxon>
        <taxon>Pseudomonadota</taxon>
        <taxon>Gammaproteobacteria</taxon>
        <taxon>Enterobacterales</taxon>
        <taxon>Enterobacteriaceae</taxon>
        <taxon>Candidatus Profftia</taxon>
    </lineage>
</organism>
<evidence type="ECO:0000256" key="4">
    <source>
        <dbReference type="ARBA" id="ARBA00040670"/>
    </source>
</evidence>
<dbReference type="Pfam" id="PF01476">
    <property type="entry name" value="LysM"/>
    <property type="match status" value="1"/>
</dbReference>
<dbReference type="GO" id="GO:0005886">
    <property type="term" value="C:plasma membrane"/>
    <property type="evidence" value="ECO:0007669"/>
    <property type="project" value="UniProtKB-SubCell"/>
</dbReference>
<dbReference type="InterPro" id="IPR016047">
    <property type="entry name" value="M23ase_b-sheet_dom"/>
</dbReference>
<dbReference type="NCBIfam" id="NF008123">
    <property type="entry name" value="PRK10871.1"/>
    <property type="match status" value="1"/>
</dbReference>
<gene>
    <name evidence="6" type="primary">nlpD</name>
    <name evidence="6" type="ORF">PROFFT_A_03070</name>
</gene>
<protein>
    <recommendedName>
        <fullName evidence="4">Murein hydrolase activator NlpD</fullName>
    </recommendedName>
</protein>
<dbReference type="GO" id="GO:0032153">
    <property type="term" value="C:cell division site"/>
    <property type="evidence" value="ECO:0007669"/>
    <property type="project" value="TreeGrafter"/>
</dbReference>
<comment type="subcellular location">
    <subcellularLocation>
        <location evidence="1">Cell inner membrane</location>
        <topology evidence="1">Lipid-anchor</topology>
    </subcellularLocation>
</comment>
<dbReference type="CDD" id="cd00118">
    <property type="entry name" value="LysM"/>
    <property type="match status" value="1"/>
</dbReference>
<name>A0A8E4F1Q6_9ENTR</name>
<dbReference type="EMBL" id="LR890047">
    <property type="protein sequence ID" value="CAD6509849.1"/>
    <property type="molecule type" value="Genomic_DNA"/>
</dbReference>
<dbReference type="InterPro" id="IPR050570">
    <property type="entry name" value="Cell_wall_metabolism_enzyme"/>
</dbReference>
<keyword evidence="6" id="KW-0378">Hydrolase</keyword>
<dbReference type="Proteomes" id="UP000683585">
    <property type="component" value="Chromosome"/>
</dbReference>
<evidence type="ECO:0000313" key="6">
    <source>
        <dbReference type="EMBL" id="CAD6509849.1"/>
    </source>
</evidence>
<dbReference type="AlphaFoldDB" id="A0A8E4F1Q6"/>
<dbReference type="CDD" id="cd12797">
    <property type="entry name" value="M23_peptidase"/>
    <property type="match status" value="1"/>
</dbReference>
<evidence type="ECO:0000256" key="3">
    <source>
        <dbReference type="ARBA" id="ARBA00038420"/>
    </source>
</evidence>
<dbReference type="Pfam" id="PF01551">
    <property type="entry name" value="Peptidase_M23"/>
    <property type="match status" value="1"/>
</dbReference>
<evidence type="ECO:0000313" key="7">
    <source>
        <dbReference type="Proteomes" id="UP000683585"/>
    </source>
</evidence>
<evidence type="ECO:0000259" key="5">
    <source>
        <dbReference type="PROSITE" id="PS51782"/>
    </source>
</evidence>
<keyword evidence="7" id="KW-1185">Reference proteome</keyword>
<dbReference type="Gene3D" id="2.70.70.10">
    <property type="entry name" value="Glucose Permease (Domain IIA)"/>
    <property type="match status" value="1"/>
</dbReference>
<dbReference type="PANTHER" id="PTHR21666:SF263">
    <property type="entry name" value="MUREIN HYDROLASE ACTIVATOR NLPD"/>
    <property type="match status" value="1"/>
</dbReference>
<dbReference type="KEGG" id="ptf:PROFFT_A_03070"/>
<comment type="function">
    <text evidence="2">Activator of the cell wall hydrolase AmiC. Required for septal murein cleavage and daughter cell separation during cell division.</text>
</comment>
<comment type="similarity">
    <text evidence="3">Belongs to the E.coli NlpD/Haemophilus LppB family.</text>
</comment>
<dbReference type="GO" id="GO:0004222">
    <property type="term" value="F:metalloendopeptidase activity"/>
    <property type="evidence" value="ECO:0007669"/>
    <property type="project" value="TreeGrafter"/>
</dbReference>
<evidence type="ECO:0000256" key="1">
    <source>
        <dbReference type="ARBA" id="ARBA00004519"/>
    </source>
</evidence>
<dbReference type="InterPro" id="IPR018392">
    <property type="entry name" value="LysM"/>
</dbReference>
<dbReference type="SMART" id="SM00257">
    <property type="entry name" value="LysM"/>
    <property type="match status" value="1"/>
</dbReference>
<feature type="domain" description="LysM" evidence="5">
    <location>
        <begin position="105"/>
        <end position="149"/>
    </location>
</feature>
<evidence type="ECO:0000256" key="2">
    <source>
        <dbReference type="ARBA" id="ARBA00037728"/>
    </source>
</evidence>
<dbReference type="InterPro" id="IPR011055">
    <property type="entry name" value="Dup_hybrid_motif"/>
</dbReference>
<dbReference type="GO" id="GO:0009279">
    <property type="term" value="C:cell outer membrane"/>
    <property type="evidence" value="ECO:0007669"/>
    <property type="project" value="TreeGrafter"/>
</dbReference>
<dbReference type="InterPro" id="IPR036779">
    <property type="entry name" value="LysM_dom_sf"/>
</dbReference>
<dbReference type="Gene3D" id="3.10.350.10">
    <property type="entry name" value="LysM domain"/>
    <property type="match status" value="1"/>
</dbReference>
<sequence length="359" mass="40105">MQLIVNVKNREDAATRMRSYIESMSMVIQVINWLQAIMYTMMTFWLSGCSSCNNSAPIASVYKGYKNQIISNPIYHDRREQCSKECCIANNSGHHKLSKKLYSNSFYTVKRGDTLFHIACISGNNLHSLAERNKIAKPYTLYCGQIIQLDFDSKQGKELFIQDRAHSALAHQSIRQIQGNGITDHLSQQFSYDLGKNNILPILPPYHAHSSSISSVTPTDIPANHLSNSSSIRDWHWITNGKIIDTFSSAEGGNKGIDIAGFLGQIIVAAAEGRVVYAGNALTGYGNLIIIKHNNDYLSAYAHNDTILVREQQEVKAGEKIATMGSTGTNSVRLHFEIRYKGKSVNPLNYLPQRESTQK</sequence>
<dbReference type="PANTHER" id="PTHR21666">
    <property type="entry name" value="PEPTIDASE-RELATED"/>
    <property type="match status" value="1"/>
</dbReference>